<protein>
    <submittedName>
        <fullName evidence="1">Uncharacterized protein</fullName>
    </submittedName>
</protein>
<proteinExistence type="predicted"/>
<dbReference type="EMBL" id="SFBL01000186">
    <property type="protein sequence ID" value="TRU21755.1"/>
    <property type="molecule type" value="Genomic_DNA"/>
</dbReference>
<sequence length="87" mass="9777">MLFFLINLIFAQVYSLRLAIIAGTLTYFLVFTSGVNRDNIQIMTQVSQALQSDANGNNPKKLLVSNDNWTISPDLYGQLLPEITKIK</sequence>
<comment type="caution">
    <text evidence="1">The sequence shown here is derived from an EMBL/GenBank/DDBJ whole genome shotgun (WGS) entry which is preliminary data.</text>
</comment>
<dbReference type="Proteomes" id="UP000319313">
    <property type="component" value="Unassembled WGS sequence"/>
</dbReference>
<gene>
    <name evidence="1" type="ORF">EWV81_19415</name>
</gene>
<reference evidence="1 2" key="1">
    <citation type="submission" date="2019-01" db="EMBL/GenBank/DDBJ databases">
        <title>Coherence of Microcystis species and biogeography revealed through population genomics.</title>
        <authorList>
            <person name="Perez-Carrascal O.M."/>
            <person name="Terrat Y."/>
            <person name="Giani A."/>
            <person name="Fortin N."/>
            <person name="Tromas N."/>
            <person name="Shapiro B.J."/>
        </authorList>
    </citation>
    <scope>NUCLEOTIDE SEQUENCE [LARGE SCALE GENOMIC DNA]</scope>
    <source>
        <strain evidence="1">Ma_SC_T_19800800_S464</strain>
    </source>
</reference>
<dbReference type="AlphaFoldDB" id="A0A552DHQ4"/>
<name>A0A552DHQ4_MICAE</name>
<evidence type="ECO:0000313" key="2">
    <source>
        <dbReference type="Proteomes" id="UP000319313"/>
    </source>
</evidence>
<evidence type="ECO:0000313" key="1">
    <source>
        <dbReference type="EMBL" id="TRU21755.1"/>
    </source>
</evidence>
<accession>A0A552DHQ4</accession>
<organism evidence="1 2">
    <name type="scientific">Microcystis aeruginosa Ma_SC_T_19800800_S464</name>
    <dbReference type="NCBI Taxonomy" id="2486257"/>
    <lineage>
        <taxon>Bacteria</taxon>
        <taxon>Bacillati</taxon>
        <taxon>Cyanobacteriota</taxon>
        <taxon>Cyanophyceae</taxon>
        <taxon>Oscillatoriophycideae</taxon>
        <taxon>Chroococcales</taxon>
        <taxon>Microcystaceae</taxon>
        <taxon>Microcystis</taxon>
    </lineage>
</organism>